<comment type="caution">
    <text evidence="3">The sequence shown here is derived from an EMBL/GenBank/DDBJ whole genome shotgun (WGS) entry which is preliminary data.</text>
</comment>
<keyword evidence="2" id="KW-0812">Transmembrane</keyword>
<reference evidence="3 4" key="1">
    <citation type="submission" date="2024-02" db="EMBL/GenBank/DDBJ databases">
        <authorList>
            <person name="Chen Y."/>
            <person name="Shah S."/>
            <person name="Dougan E. K."/>
            <person name="Thang M."/>
            <person name="Chan C."/>
        </authorList>
    </citation>
    <scope>NUCLEOTIDE SEQUENCE [LARGE SCALE GENOMIC DNA]</scope>
</reference>
<gene>
    <name evidence="3" type="ORF">CCMP2556_LOCUS256</name>
</gene>
<protein>
    <recommendedName>
        <fullName evidence="5">RING-type domain-containing protein</fullName>
    </recommendedName>
</protein>
<keyword evidence="2" id="KW-1133">Transmembrane helix</keyword>
<feature type="region of interest" description="Disordered" evidence="1">
    <location>
        <begin position="36"/>
        <end position="58"/>
    </location>
</feature>
<organism evidence="3 4">
    <name type="scientific">Durusdinium trenchii</name>
    <dbReference type="NCBI Taxonomy" id="1381693"/>
    <lineage>
        <taxon>Eukaryota</taxon>
        <taxon>Sar</taxon>
        <taxon>Alveolata</taxon>
        <taxon>Dinophyceae</taxon>
        <taxon>Suessiales</taxon>
        <taxon>Symbiodiniaceae</taxon>
        <taxon>Durusdinium</taxon>
    </lineage>
</organism>
<feature type="transmembrane region" description="Helical" evidence="2">
    <location>
        <begin position="6"/>
        <end position="28"/>
    </location>
</feature>
<evidence type="ECO:0000256" key="2">
    <source>
        <dbReference type="SAM" id="Phobius"/>
    </source>
</evidence>
<accession>A0ABP0H6B0</accession>
<dbReference type="Proteomes" id="UP001642484">
    <property type="component" value="Unassembled WGS sequence"/>
</dbReference>
<proteinExistence type="predicted"/>
<name>A0ABP0H6B0_9DINO</name>
<evidence type="ECO:0000313" key="4">
    <source>
        <dbReference type="Proteomes" id="UP001642484"/>
    </source>
</evidence>
<dbReference type="SUPFAM" id="SSF57850">
    <property type="entry name" value="RING/U-box"/>
    <property type="match status" value="1"/>
</dbReference>
<dbReference type="EMBL" id="CAXAMN010000003">
    <property type="protein sequence ID" value="CAK8985756.1"/>
    <property type="molecule type" value="Genomic_DNA"/>
</dbReference>
<evidence type="ECO:0008006" key="5">
    <source>
        <dbReference type="Google" id="ProtNLM"/>
    </source>
</evidence>
<evidence type="ECO:0000256" key="1">
    <source>
        <dbReference type="SAM" id="MobiDB-lite"/>
    </source>
</evidence>
<keyword evidence="4" id="KW-1185">Reference proteome</keyword>
<keyword evidence="2" id="KW-0472">Membrane</keyword>
<evidence type="ECO:0000313" key="3">
    <source>
        <dbReference type="EMBL" id="CAK8985756.1"/>
    </source>
</evidence>
<sequence>MTPELLIAFGLVVTSSASLWIAMACLFCRNLRRDGGGAPTTSRTGTERPVVTGDRQKKKRMAATSAIDGCPELRWMQEGTCAICLSEIRPGAKQLQCGHCYHRRPLCRQKHPKHPTHPMQVEAQDVESLEPELDASPSLVSV</sequence>